<dbReference type="Proteomes" id="UP000047420">
    <property type="component" value="Unassembled WGS sequence"/>
</dbReference>
<protein>
    <submittedName>
        <fullName evidence="1">Uncharacterized protein</fullName>
    </submittedName>
</protein>
<keyword evidence="2" id="KW-1185">Reference proteome</keyword>
<name>A0ABM9TLK0_9GAMM</name>
<organism evidence="1 2">
    <name type="scientific">Yersinia wautersii</name>
    <dbReference type="NCBI Taxonomy" id="1341643"/>
    <lineage>
        <taxon>Bacteria</taxon>
        <taxon>Pseudomonadati</taxon>
        <taxon>Pseudomonadota</taxon>
        <taxon>Gammaproteobacteria</taxon>
        <taxon>Enterobacterales</taxon>
        <taxon>Yersiniaceae</taxon>
        <taxon>Yersinia</taxon>
    </lineage>
</organism>
<sequence>MLTLRATINAIYLQHPLLEFRMFLRCTRAIPQETDDT</sequence>
<accession>A0ABM9TLK0</accession>
<comment type="caution">
    <text evidence="1">The sequence shown here is derived from an EMBL/GenBank/DDBJ whole genome shotgun (WGS) entry which is preliminary data.</text>
</comment>
<proteinExistence type="predicted"/>
<dbReference type="EMBL" id="CVMG01000070">
    <property type="protein sequence ID" value="CRG52671.1"/>
    <property type="molecule type" value="Genomic_DNA"/>
</dbReference>
<reference evidence="1 2" key="1">
    <citation type="submission" date="2015-03" db="EMBL/GenBank/DDBJ databases">
        <authorList>
            <consortium name="Pathogen Informatics"/>
            <person name="Murphy D."/>
        </authorList>
    </citation>
    <scope>NUCLEOTIDE SEQUENCE [LARGE SCALE GENOMIC DNA]</scope>
    <source>
        <strain evidence="1 2">WP-931201</strain>
    </source>
</reference>
<evidence type="ECO:0000313" key="1">
    <source>
        <dbReference type="EMBL" id="CRG52671.1"/>
    </source>
</evidence>
<gene>
    <name evidence="1" type="ORF">ERS008478_04357</name>
</gene>
<evidence type="ECO:0000313" key="2">
    <source>
        <dbReference type="Proteomes" id="UP000047420"/>
    </source>
</evidence>